<keyword evidence="4 9" id="KW-0812">Transmembrane</keyword>
<keyword evidence="2" id="KW-0813">Transport</keyword>
<dbReference type="RefSeq" id="WP_310314273.1">
    <property type="nucleotide sequence ID" value="NZ_JAVDWU010000003.1"/>
</dbReference>
<evidence type="ECO:0000256" key="8">
    <source>
        <dbReference type="ARBA" id="ARBA00039168"/>
    </source>
</evidence>
<protein>
    <recommendedName>
        <fullName evidence="8">Guanidinium exporter</fullName>
    </recommendedName>
</protein>
<dbReference type="PANTHER" id="PTHR30561">
    <property type="entry name" value="SMR FAMILY PROTON-DEPENDENT DRUG EFFLUX TRANSPORTER SUGE"/>
    <property type="match status" value="1"/>
</dbReference>
<dbReference type="Gene3D" id="1.10.3730.20">
    <property type="match status" value="1"/>
</dbReference>
<feature type="transmembrane region" description="Helical" evidence="10">
    <location>
        <begin position="25"/>
        <end position="42"/>
    </location>
</feature>
<keyword evidence="12" id="KW-1185">Reference proteome</keyword>
<evidence type="ECO:0000256" key="3">
    <source>
        <dbReference type="ARBA" id="ARBA00022475"/>
    </source>
</evidence>
<evidence type="ECO:0000313" key="11">
    <source>
        <dbReference type="EMBL" id="MDR7149735.1"/>
    </source>
</evidence>
<evidence type="ECO:0000256" key="9">
    <source>
        <dbReference type="RuleBase" id="RU003942"/>
    </source>
</evidence>
<proteinExistence type="inferred from homology"/>
<evidence type="ECO:0000256" key="5">
    <source>
        <dbReference type="ARBA" id="ARBA00022989"/>
    </source>
</evidence>
<comment type="subcellular location">
    <subcellularLocation>
        <location evidence="1 9">Cell membrane</location>
        <topology evidence="1 9">Multi-pass membrane protein</topology>
    </subcellularLocation>
</comment>
<keyword evidence="5 10" id="KW-1133">Transmembrane helix</keyword>
<evidence type="ECO:0000256" key="10">
    <source>
        <dbReference type="SAM" id="Phobius"/>
    </source>
</evidence>
<evidence type="ECO:0000313" key="12">
    <source>
        <dbReference type="Proteomes" id="UP001265700"/>
    </source>
</evidence>
<dbReference type="Proteomes" id="UP001265700">
    <property type="component" value="Unassembled WGS sequence"/>
</dbReference>
<reference evidence="11 12" key="1">
    <citation type="submission" date="2023-07" db="EMBL/GenBank/DDBJ databases">
        <title>Sorghum-associated microbial communities from plants grown in Nebraska, USA.</title>
        <authorList>
            <person name="Schachtman D."/>
        </authorList>
    </citation>
    <scope>NUCLEOTIDE SEQUENCE [LARGE SCALE GENOMIC DNA]</scope>
    <source>
        <strain evidence="11 12">4249</strain>
    </source>
</reference>
<comment type="caution">
    <text evidence="11">The sequence shown here is derived from an EMBL/GenBank/DDBJ whole genome shotgun (WGS) entry which is preliminary data.</text>
</comment>
<feature type="transmembrane region" description="Helical" evidence="10">
    <location>
        <begin position="49"/>
        <end position="67"/>
    </location>
</feature>
<gene>
    <name evidence="11" type="ORF">J2W49_001690</name>
</gene>
<name>A0ABU1WKC2_9BURK</name>
<dbReference type="PANTHER" id="PTHR30561:SF0">
    <property type="entry name" value="GUANIDINIUM EXPORTER"/>
    <property type="match status" value="1"/>
</dbReference>
<evidence type="ECO:0000256" key="4">
    <source>
        <dbReference type="ARBA" id="ARBA00022692"/>
    </source>
</evidence>
<comment type="similarity">
    <text evidence="7">Belongs to the drug/metabolite transporter (DMT) superfamily. Small multidrug resistance (SMR) (TC 2.A.7.1) family. Gdx/SugE subfamily.</text>
</comment>
<keyword evidence="3" id="KW-1003">Cell membrane</keyword>
<evidence type="ECO:0000256" key="2">
    <source>
        <dbReference type="ARBA" id="ARBA00022448"/>
    </source>
</evidence>
<evidence type="ECO:0000256" key="6">
    <source>
        <dbReference type="ARBA" id="ARBA00023136"/>
    </source>
</evidence>
<evidence type="ECO:0000256" key="1">
    <source>
        <dbReference type="ARBA" id="ARBA00004651"/>
    </source>
</evidence>
<dbReference type="EMBL" id="JAVDWU010000003">
    <property type="protein sequence ID" value="MDR7149735.1"/>
    <property type="molecule type" value="Genomic_DNA"/>
</dbReference>
<dbReference type="Pfam" id="PF00893">
    <property type="entry name" value="Multi_Drug_Res"/>
    <property type="match status" value="1"/>
</dbReference>
<sequence>MAAALSFVGLSVALRHLPVGTAYAVWVGIGAVGVTLAGILALGESASPLRLLFLAGITSSVVGLVLIES</sequence>
<dbReference type="InterPro" id="IPR037185">
    <property type="entry name" value="EmrE-like"/>
</dbReference>
<organism evidence="11 12">
    <name type="scientific">Hydrogenophaga palleronii</name>
    <dbReference type="NCBI Taxonomy" id="65655"/>
    <lineage>
        <taxon>Bacteria</taxon>
        <taxon>Pseudomonadati</taxon>
        <taxon>Pseudomonadota</taxon>
        <taxon>Betaproteobacteria</taxon>
        <taxon>Burkholderiales</taxon>
        <taxon>Comamonadaceae</taxon>
        <taxon>Hydrogenophaga</taxon>
    </lineage>
</organism>
<dbReference type="SUPFAM" id="SSF103481">
    <property type="entry name" value="Multidrug resistance efflux transporter EmrE"/>
    <property type="match status" value="1"/>
</dbReference>
<evidence type="ECO:0000256" key="7">
    <source>
        <dbReference type="ARBA" id="ARBA00038151"/>
    </source>
</evidence>
<accession>A0ABU1WKC2</accession>
<keyword evidence="6 10" id="KW-0472">Membrane</keyword>
<dbReference type="InterPro" id="IPR045324">
    <property type="entry name" value="Small_multidrug_res"/>
</dbReference>
<dbReference type="InterPro" id="IPR000390">
    <property type="entry name" value="Small_drug/metabolite_transptr"/>
</dbReference>